<feature type="transmembrane region" description="Helical" evidence="1">
    <location>
        <begin position="9"/>
        <end position="29"/>
    </location>
</feature>
<dbReference type="EMBL" id="JPMD01000057">
    <property type="protein sequence ID" value="KEZ84843.1"/>
    <property type="molecule type" value="Genomic_DNA"/>
</dbReference>
<evidence type="ECO:0000256" key="1">
    <source>
        <dbReference type="SAM" id="Phobius"/>
    </source>
</evidence>
<dbReference type="Proteomes" id="UP000028542">
    <property type="component" value="Unassembled WGS sequence"/>
</dbReference>
<dbReference type="RefSeq" id="WP_035135742.1">
    <property type="nucleotide sequence ID" value="NZ_JPMD01000057.1"/>
</dbReference>
<gene>
    <name evidence="2" type="ORF">IO99_18265</name>
</gene>
<keyword evidence="1" id="KW-0472">Membrane</keyword>
<evidence type="ECO:0000313" key="2">
    <source>
        <dbReference type="EMBL" id="KEZ84843.1"/>
    </source>
</evidence>
<organism evidence="2 3">
    <name type="scientific">Clostridium sulfidigenes</name>
    <dbReference type="NCBI Taxonomy" id="318464"/>
    <lineage>
        <taxon>Bacteria</taxon>
        <taxon>Bacillati</taxon>
        <taxon>Bacillota</taxon>
        <taxon>Clostridia</taxon>
        <taxon>Eubacteriales</taxon>
        <taxon>Clostridiaceae</taxon>
        <taxon>Clostridium</taxon>
    </lineage>
</organism>
<protein>
    <submittedName>
        <fullName evidence="2">Uncharacterized protein</fullName>
    </submittedName>
</protein>
<keyword evidence="1" id="KW-0812">Transmembrane</keyword>
<evidence type="ECO:0000313" key="3">
    <source>
        <dbReference type="Proteomes" id="UP000028542"/>
    </source>
</evidence>
<proteinExistence type="predicted"/>
<sequence>MKQEKAGKFLYFLPTIFTIITIGIIYLIFQVLTISPYVRIFISSIACICNFILTTILINFANKNMTNKKYDLISKWICLAISILILIYIITI</sequence>
<name>A0A084J7A9_9CLOT</name>
<feature type="transmembrane region" description="Helical" evidence="1">
    <location>
        <begin position="41"/>
        <end position="60"/>
    </location>
</feature>
<dbReference type="AlphaFoldDB" id="A0A084J7A9"/>
<reference evidence="2 3" key="1">
    <citation type="submission" date="2014-07" db="EMBL/GenBank/DDBJ databases">
        <title>Draft genome of Clostridium sulfidigenes 113A isolated from sediments associated with methane hydrate from Krishna Godavari basin.</title>
        <authorList>
            <person name="Honkalas V.S."/>
            <person name="Dabir A.P."/>
            <person name="Arora P."/>
            <person name="Dhakephalkar P.K."/>
        </authorList>
    </citation>
    <scope>NUCLEOTIDE SEQUENCE [LARGE SCALE GENOMIC DNA]</scope>
    <source>
        <strain evidence="2 3">113A</strain>
    </source>
</reference>
<keyword evidence="1" id="KW-1133">Transmembrane helix</keyword>
<comment type="caution">
    <text evidence="2">The sequence shown here is derived from an EMBL/GenBank/DDBJ whole genome shotgun (WGS) entry which is preliminary data.</text>
</comment>
<feature type="transmembrane region" description="Helical" evidence="1">
    <location>
        <begin position="72"/>
        <end position="91"/>
    </location>
</feature>
<keyword evidence="3" id="KW-1185">Reference proteome</keyword>
<accession>A0A084J7A9</accession>